<proteinExistence type="predicted"/>
<name>A0A5D3DCL8_CUCMM</name>
<feature type="compositionally biased region" description="Polar residues" evidence="1">
    <location>
        <begin position="30"/>
        <end position="54"/>
    </location>
</feature>
<organism evidence="2 3">
    <name type="scientific">Cucumis melo var. makuwa</name>
    <name type="common">Oriental melon</name>
    <dbReference type="NCBI Taxonomy" id="1194695"/>
    <lineage>
        <taxon>Eukaryota</taxon>
        <taxon>Viridiplantae</taxon>
        <taxon>Streptophyta</taxon>
        <taxon>Embryophyta</taxon>
        <taxon>Tracheophyta</taxon>
        <taxon>Spermatophyta</taxon>
        <taxon>Magnoliopsida</taxon>
        <taxon>eudicotyledons</taxon>
        <taxon>Gunneridae</taxon>
        <taxon>Pentapetalae</taxon>
        <taxon>rosids</taxon>
        <taxon>fabids</taxon>
        <taxon>Cucurbitales</taxon>
        <taxon>Cucurbitaceae</taxon>
        <taxon>Benincaseae</taxon>
        <taxon>Cucumis</taxon>
    </lineage>
</organism>
<protein>
    <submittedName>
        <fullName evidence="2">CACTA en-spm transposon protein</fullName>
    </submittedName>
</protein>
<gene>
    <name evidence="2" type="ORF">E5676_scaffold68479G00170</name>
</gene>
<feature type="region of interest" description="Disordered" evidence="1">
    <location>
        <begin position="29"/>
        <end position="54"/>
    </location>
</feature>
<evidence type="ECO:0000313" key="3">
    <source>
        <dbReference type="Proteomes" id="UP000321947"/>
    </source>
</evidence>
<comment type="caution">
    <text evidence="2">The sequence shown here is derived from an EMBL/GenBank/DDBJ whole genome shotgun (WGS) entry which is preliminary data.</text>
</comment>
<evidence type="ECO:0000313" key="2">
    <source>
        <dbReference type="EMBL" id="TYK21334.1"/>
    </source>
</evidence>
<evidence type="ECO:0000256" key="1">
    <source>
        <dbReference type="SAM" id="MobiDB-lite"/>
    </source>
</evidence>
<dbReference type="Proteomes" id="UP000321947">
    <property type="component" value="Unassembled WGS sequence"/>
</dbReference>
<sequence length="105" mass="11592">MSTGTMSSFLSNFEKTDRTFLEFGEDLSTAEGSSSVGNNLVETTQPSSTPRNRAQSRLLKLERYVHSNSRIPMSTALAAEKPIFPYVVRFSRPLTLCSTPELALS</sequence>
<accession>A0A5D3DCL8</accession>
<dbReference type="EMBL" id="SSTD01005708">
    <property type="protein sequence ID" value="TYK21334.1"/>
    <property type="molecule type" value="Genomic_DNA"/>
</dbReference>
<reference evidence="2 3" key="1">
    <citation type="submission" date="2019-08" db="EMBL/GenBank/DDBJ databases">
        <title>Draft genome sequences of two oriental melons (Cucumis melo L. var makuwa).</title>
        <authorList>
            <person name="Kwon S.-Y."/>
        </authorList>
    </citation>
    <scope>NUCLEOTIDE SEQUENCE [LARGE SCALE GENOMIC DNA]</scope>
    <source>
        <strain evidence="3">cv. Chang Bougi</strain>
        <tissue evidence="2">Leaf</tissue>
    </source>
</reference>
<dbReference type="AlphaFoldDB" id="A0A5D3DCL8"/>